<protein>
    <submittedName>
        <fullName evidence="3">Protein UL0</fullName>
    </submittedName>
</protein>
<dbReference type="Proteomes" id="UP000165693">
    <property type="component" value="Genome"/>
</dbReference>
<evidence type="ECO:0000313" key="4">
    <source>
        <dbReference type="Proteomes" id="UP000124840"/>
    </source>
</evidence>
<dbReference type="EMBL" id="JX458823">
    <property type="protein sequence ID" value="AGN48295.1"/>
    <property type="molecule type" value="Genomic_DNA"/>
</dbReference>
<gene>
    <name evidence="3" type="primary">UL0</name>
    <name evidence="3" type="ORF">ILTVK317_ORF63</name>
    <name evidence="2" type="ORF">ILTVWG_ORF63</name>
</gene>
<feature type="region of interest" description="Disordered" evidence="1">
    <location>
        <begin position="315"/>
        <end position="400"/>
    </location>
</feature>
<accession>A0A0K0K640</accession>
<evidence type="ECO:0000256" key="1">
    <source>
        <dbReference type="SAM" id="MobiDB-lite"/>
    </source>
</evidence>
<feature type="compositionally biased region" description="Basic and acidic residues" evidence="1">
    <location>
        <begin position="490"/>
        <end position="506"/>
    </location>
</feature>
<evidence type="ECO:0000313" key="2">
    <source>
        <dbReference type="EMBL" id="AGN48295.1"/>
    </source>
</evidence>
<reference evidence="3" key="1">
    <citation type="submission" date="2012-08" db="EMBL/GenBank/DDBJ databases">
        <title>Molecular characterization of the Taiwan isolate of Dahlia common mosaic virus (DCMV-TW).</title>
        <authorList>
            <person name="Chao H."/>
            <person name="Chen Y."/>
        </authorList>
    </citation>
    <scope>NUCLEOTIDE SEQUENCE</scope>
    <source>
        <strain evidence="3">K317</strain>
        <strain evidence="2">WG</strain>
    </source>
</reference>
<organism evidence="3 4">
    <name type="scientific">Infectious laryngotracheitis virus</name>
    <name type="common">ILTV</name>
    <name type="synonym">Gallid herpesvirus 1</name>
    <dbReference type="NCBI Taxonomy" id="10386"/>
    <lineage>
        <taxon>Viruses</taxon>
        <taxon>Duplodnaviria</taxon>
        <taxon>Heunggongvirae</taxon>
        <taxon>Peploviricota</taxon>
        <taxon>Herviviricetes</taxon>
        <taxon>Herpesvirales</taxon>
        <taxon>Orthoherpesviridae</taxon>
        <taxon>Alphaherpesvirinae</taxon>
        <taxon>Iltovirus</taxon>
        <taxon>Iltovirus gallidalpha1</taxon>
    </lineage>
</organism>
<evidence type="ECO:0000313" key="5">
    <source>
        <dbReference type="Proteomes" id="UP000165693"/>
    </source>
</evidence>
<sequence length="506" mass="57058">MTMNGDFNIAFVADIDETHYMDFWVLMRPYFPTTVESVRRLLQTRRQAGTPITDGERQAIQTILEQERPVTRRHHTGRLSPIDDVVVVLRAIMLETFVTRQLTWRNFEALYSTLLRVKSVVYSMAIASAPEISNARHLVTRGANSALRAVELPFQDEEQMLEVFYSFLTRINGWIREFTTNHPSGYDSFLAYEQTPTVQSASGLEYRVGMAIPETIQPDMLTRPLTVDLKYFKNSAGMVSIRLPVKGESHDSTDVKPVGLAHPMVKKRPTTVSDTFMLPETEEGEGNYGLASRAEVRDVYEMSWVRQVVRHEIENSPAHSPPPARPSSIPPLFSAPSPTALDLRLSSLPSPSRRSPPQLSPHHPSSNYDGAGQNTTGTQTRHGGIKNEPESPVAADRGILDLDSMQNRSLRMRNDDAGEGPSGLQSRSTPSRPSYLYWDDSDSDDDPFKSPPQRVPTGSCRPLHLYSDDSDSDDDPFRSRAQRVPSARRRNTDRERRPRSPYDNDF</sequence>
<feature type="compositionally biased region" description="Polar residues" evidence="1">
    <location>
        <begin position="372"/>
        <end position="381"/>
    </location>
</feature>
<dbReference type="Proteomes" id="UP000124840">
    <property type="component" value="Segment"/>
</dbReference>
<proteinExistence type="predicted"/>
<feature type="compositionally biased region" description="Low complexity" evidence="1">
    <location>
        <begin position="343"/>
        <end position="366"/>
    </location>
</feature>
<evidence type="ECO:0000313" key="3">
    <source>
        <dbReference type="EMBL" id="AGN48375.1"/>
    </source>
</evidence>
<organismHost>
    <name type="scientific">Gallus gallus</name>
    <name type="common">Chicken</name>
    <dbReference type="NCBI Taxonomy" id="9031"/>
</organismHost>
<feature type="region of interest" description="Disordered" evidence="1">
    <location>
        <begin position="412"/>
        <end position="506"/>
    </location>
</feature>
<name>A0A0K0K640_ILTV</name>
<feature type="compositionally biased region" description="Polar residues" evidence="1">
    <location>
        <begin position="423"/>
        <end position="432"/>
    </location>
</feature>
<feature type="compositionally biased region" description="Pro residues" evidence="1">
    <location>
        <begin position="319"/>
        <end position="329"/>
    </location>
</feature>
<dbReference type="EMBL" id="JX458824">
    <property type="protein sequence ID" value="AGN48375.1"/>
    <property type="molecule type" value="Genomic_DNA"/>
</dbReference>
<reference evidence="4 5" key="2">
    <citation type="submission" date="2012-08" db="EMBL/GenBank/DDBJ databases">
        <authorList>
            <person name="Xu Y.-L."/>
            <person name="He P."/>
            <person name="Zhang L."/>
            <person name="Dong S.-L."/>
            <person name="Li F."/>
        </authorList>
    </citation>
    <scope>NUCLEOTIDE SEQUENCE [LARGE SCALE GENOMIC DNA]</scope>
</reference>